<reference evidence="2 3" key="1">
    <citation type="journal article" date="2021" name="Elife">
        <title>Chloroplast acquisition without the gene transfer in kleptoplastic sea slugs, Plakobranchus ocellatus.</title>
        <authorList>
            <person name="Maeda T."/>
            <person name="Takahashi S."/>
            <person name="Yoshida T."/>
            <person name="Shimamura S."/>
            <person name="Takaki Y."/>
            <person name="Nagai Y."/>
            <person name="Toyoda A."/>
            <person name="Suzuki Y."/>
            <person name="Arimoto A."/>
            <person name="Ishii H."/>
            <person name="Satoh N."/>
            <person name="Nishiyama T."/>
            <person name="Hasebe M."/>
            <person name="Maruyama T."/>
            <person name="Minagawa J."/>
            <person name="Obokata J."/>
            <person name="Shigenobu S."/>
        </authorList>
    </citation>
    <scope>NUCLEOTIDE SEQUENCE [LARGE SCALE GENOMIC DNA]</scope>
</reference>
<name>A0AAV4IBW5_9GAST</name>
<feature type="region of interest" description="Disordered" evidence="1">
    <location>
        <begin position="1"/>
        <end position="27"/>
    </location>
</feature>
<sequence>MSAYKISPCDKNMLTPKRSLQKSPRGEEVLQDMRNAKIGLLDKNRGERRLERLLHKKDSRSWQAKTKIQQKSAFLLADDAASTTHTEGELQLLMDRFIQECKAIQLKIIQKKTKPMVQDTDSPPIIRLTG</sequence>
<evidence type="ECO:0000313" key="3">
    <source>
        <dbReference type="Proteomes" id="UP000762676"/>
    </source>
</evidence>
<keyword evidence="3" id="KW-1185">Reference proteome</keyword>
<organism evidence="2 3">
    <name type="scientific">Elysia marginata</name>
    <dbReference type="NCBI Taxonomy" id="1093978"/>
    <lineage>
        <taxon>Eukaryota</taxon>
        <taxon>Metazoa</taxon>
        <taxon>Spiralia</taxon>
        <taxon>Lophotrochozoa</taxon>
        <taxon>Mollusca</taxon>
        <taxon>Gastropoda</taxon>
        <taxon>Heterobranchia</taxon>
        <taxon>Euthyneura</taxon>
        <taxon>Panpulmonata</taxon>
        <taxon>Sacoglossa</taxon>
        <taxon>Placobranchoidea</taxon>
        <taxon>Plakobranchidae</taxon>
        <taxon>Elysia</taxon>
    </lineage>
</organism>
<protein>
    <submittedName>
        <fullName evidence="2">Uncharacterized protein</fullName>
    </submittedName>
</protein>
<dbReference type="AlphaFoldDB" id="A0AAV4IBW5"/>
<gene>
    <name evidence="2" type="ORF">ElyMa_002989400</name>
</gene>
<accession>A0AAV4IBW5</accession>
<proteinExistence type="predicted"/>
<comment type="caution">
    <text evidence="2">The sequence shown here is derived from an EMBL/GenBank/DDBJ whole genome shotgun (WGS) entry which is preliminary data.</text>
</comment>
<evidence type="ECO:0000313" key="2">
    <source>
        <dbReference type="EMBL" id="GFS07430.1"/>
    </source>
</evidence>
<dbReference type="EMBL" id="BMAT01006161">
    <property type="protein sequence ID" value="GFS07430.1"/>
    <property type="molecule type" value="Genomic_DNA"/>
</dbReference>
<dbReference type="Proteomes" id="UP000762676">
    <property type="component" value="Unassembled WGS sequence"/>
</dbReference>
<evidence type="ECO:0000256" key="1">
    <source>
        <dbReference type="SAM" id="MobiDB-lite"/>
    </source>
</evidence>